<dbReference type="GO" id="GO:0005524">
    <property type="term" value="F:ATP binding"/>
    <property type="evidence" value="ECO:0007669"/>
    <property type="project" value="UniProtKB-KW"/>
</dbReference>
<evidence type="ECO:0000256" key="4">
    <source>
        <dbReference type="ARBA" id="ARBA00022840"/>
    </source>
</evidence>
<dbReference type="GO" id="GO:0016020">
    <property type="term" value="C:membrane"/>
    <property type="evidence" value="ECO:0007669"/>
    <property type="project" value="UniProtKB-SubCell"/>
</dbReference>
<dbReference type="OrthoDB" id="48943at2759"/>
<evidence type="ECO:0000313" key="7">
    <source>
        <dbReference type="EMBL" id="POM73652.1"/>
    </source>
</evidence>
<dbReference type="PANTHER" id="PTHR45630:SF11">
    <property type="entry name" value="CATION-TRANSPORTING P-TYPE ATPASE N-TERMINAL DOMAIN-CONTAINING PROTEIN"/>
    <property type="match status" value="1"/>
</dbReference>
<reference evidence="7 8" key="1">
    <citation type="journal article" date="2017" name="Genome Biol. Evol.">
        <title>Phytophthora megakarya and P. palmivora, closely related causal agents of cacao black pod rot, underwent increases in genome sizes and gene numbers by different mechanisms.</title>
        <authorList>
            <person name="Ali S.S."/>
            <person name="Shao J."/>
            <person name="Lary D.J."/>
            <person name="Kronmiller B."/>
            <person name="Shen D."/>
            <person name="Strem M.D."/>
            <person name="Amoako-Attah I."/>
            <person name="Akrofi A.Y."/>
            <person name="Begoude B.A."/>
            <person name="Ten Hoopen G.M."/>
            <person name="Coulibaly K."/>
            <person name="Kebe B.I."/>
            <person name="Melnick R.L."/>
            <person name="Guiltinan M.J."/>
            <person name="Tyler B.M."/>
            <person name="Meinhardt L.W."/>
            <person name="Bailey B.A."/>
        </authorList>
    </citation>
    <scope>NUCLEOTIDE SEQUENCE [LARGE SCALE GENOMIC DNA]</scope>
    <source>
        <strain evidence="8">sbr112.9</strain>
    </source>
</reference>
<comment type="subcellular location">
    <subcellularLocation>
        <location evidence="1">Membrane</location>
        <topology evidence="1">Multi-pass membrane protein</topology>
    </subcellularLocation>
</comment>
<evidence type="ECO:0000313" key="8">
    <source>
        <dbReference type="Proteomes" id="UP000237271"/>
    </source>
</evidence>
<gene>
    <name evidence="7" type="ORF">PHPALM_9483</name>
</gene>
<evidence type="ECO:0000256" key="5">
    <source>
        <dbReference type="ARBA" id="ARBA00022842"/>
    </source>
</evidence>
<accession>A0A2P4Y767</accession>
<keyword evidence="2" id="KW-0479">Metal-binding</keyword>
<dbReference type="InterPro" id="IPR006544">
    <property type="entry name" value="P-type_TPase_V"/>
</dbReference>
<dbReference type="Proteomes" id="UP000237271">
    <property type="component" value="Unassembled WGS sequence"/>
</dbReference>
<keyword evidence="3" id="KW-0547">Nucleotide-binding</keyword>
<dbReference type="EMBL" id="NCKW01005054">
    <property type="protein sequence ID" value="POM73652.1"/>
    <property type="molecule type" value="Genomic_DNA"/>
</dbReference>
<keyword evidence="4" id="KW-0067">ATP-binding</keyword>
<protein>
    <submittedName>
        <fullName evidence="7">Cation-transporting ATPase</fullName>
    </submittedName>
</protein>
<dbReference type="AlphaFoldDB" id="A0A2P4Y767"/>
<organism evidence="7 8">
    <name type="scientific">Phytophthora palmivora</name>
    <dbReference type="NCBI Taxonomy" id="4796"/>
    <lineage>
        <taxon>Eukaryota</taxon>
        <taxon>Sar</taxon>
        <taxon>Stramenopiles</taxon>
        <taxon>Oomycota</taxon>
        <taxon>Peronosporomycetes</taxon>
        <taxon>Peronosporales</taxon>
        <taxon>Peronosporaceae</taxon>
        <taxon>Phytophthora</taxon>
    </lineage>
</organism>
<proteinExistence type="predicted"/>
<keyword evidence="8" id="KW-1185">Reference proteome</keyword>
<sequence length="88" mass="9817">MSTSVALRNHKSGKYYVFCKGSYEHMQQLNTPGSVPADYVVDRLAMDGCYVRTASSRVTGRTSSDIRTVMITGDNVMCVCYLHDRAGW</sequence>
<dbReference type="PANTHER" id="PTHR45630">
    <property type="entry name" value="CATION-TRANSPORTING ATPASE-RELATED"/>
    <property type="match status" value="1"/>
</dbReference>
<comment type="caution">
    <text evidence="7">The sequence shown here is derived from an EMBL/GenBank/DDBJ whole genome shotgun (WGS) entry which is preliminary data.</text>
</comment>
<keyword evidence="5" id="KW-0460">Magnesium</keyword>
<evidence type="ECO:0000256" key="6">
    <source>
        <dbReference type="ARBA" id="ARBA00022967"/>
    </source>
</evidence>
<dbReference type="GO" id="GO:0046872">
    <property type="term" value="F:metal ion binding"/>
    <property type="evidence" value="ECO:0007669"/>
    <property type="project" value="UniProtKB-KW"/>
</dbReference>
<evidence type="ECO:0000256" key="3">
    <source>
        <dbReference type="ARBA" id="ARBA00022741"/>
    </source>
</evidence>
<name>A0A2P4Y767_9STRA</name>
<dbReference type="GO" id="GO:0140358">
    <property type="term" value="F:P-type transmembrane transporter activity"/>
    <property type="evidence" value="ECO:0007669"/>
    <property type="project" value="InterPro"/>
</dbReference>
<evidence type="ECO:0000256" key="2">
    <source>
        <dbReference type="ARBA" id="ARBA00022723"/>
    </source>
</evidence>
<keyword evidence="6" id="KW-1278">Translocase</keyword>
<dbReference type="GO" id="GO:0019829">
    <property type="term" value="F:ATPase-coupled monoatomic cation transmembrane transporter activity"/>
    <property type="evidence" value="ECO:0007669"/>
    <property type="project" value="TreeGrafter"/>
</dbReference>
<evidence type="ECO:0000256" key="1">
    <source>
        <dbReference type="ARBA" id="ARBA00004141"/>
    </source>
</evidence>